<dbReference type="PANTHER" id="PTHR34188:SF22">
    <property type="entry name" value="PROTEIN, PUTATIVE-RELATED"/>
    <property type="match status" value="1"/>
</dbReference>
<evidence type="ECO:0000256" key="2">
    <source>
        <dbReference type="SAM" id="Phobius"/>
    </source>
</evidence>
<reference evidence="3 4" key="2">
    <citation type="journal article" date="2017" name="Front. Plant Sci.">
        <title>Gene Classification and Mining of Molecular Markers Useful in Red Clover (Trifolium pratense) Breeding.</title>
        <authorList>
            <person name="Istvanek J."/>
            <person name="Dluhosova J."/>
            <person name="Dluhos P."/>
            <person name="Patkova L."/>
            <person name="Nedelnik J."/>
            <person name="Repkova J."/>
        </authorList>
    </citation>
    <scope>NUCLEOTIDE SEQUENCE [LARGE SCALE GENOMIC DNA]</scope>
    <source>
        <strain evidence="4">cv. Tatra</strain>
        <tissue evidence="3">Young leaves</tissue>
    </source>
</reference>
<accession>A0A2K3PQL1</accession>
<evidence type="ECO:0000256" key="1">
    <source>
        <dbReference type="SAM" id="MobiDB-lite"/>
    </source>
</evidence>
<name>A0A2K3PQL1_TRIPR</name>
<organism evidence="3 4">
    <name type="scientific">Trifolium pratense</name>
    <name type="common">Red clover</name>
    <dbReference type="NCBI Taxonomy" id="57577"/>
    <lineage>
        <taxon>Eukaryota</taxon>
        <taxon>Viridiplantae</taxon>
        <taxon>Streptophyta</taxon>
        <taxon>Embryophyta</taxon>
        <taxon>Tracheophyta</taxon>
        <taxon>Spermatophyta</taxon>
        <taxon>Magnoliopsida</taxon>
        <taxon>eudicotyledons</taxon>
        <taxon>Gunneridae</taxon>
        <taxon>Pentapetalae</taxon>
        <taxon>rosids</taxon>
        <taxon>fabids</taxon>
        <taxon>Fabales</taxon>
        <taxon>Fabaceae</taxon>
        <taxon>Papilionoideae</taxon>
        <taxon>50 kb inversion clade</taxon>
        <taxon>NPAAA clade</taxon>
        <taxon>Hologalegina</taxon>
        <taxon>IRL clade</taxon>
        <taxon>Trifolieae</taxon>
        <taxon>Trifolium</taxon>
    </lineage>
</organism>
<dbReference type="Proteomes" id="UP000236291">
    <property type="component" value="Unassembled WGS sequence"/>
</dbReference>
<feature type="transmembrane region" description="Helical" evidence="2">
    <location>
        <begin position="160"/>
        <end position="178"/>
    </location>
</feature>
<keyword evidence="2" id="KW-0472">Membrane</keyword>
<sequence>MDDRTVKEEGGEVDIESGLLVTQDDSVNTKQEKTLFAKIYCGFVGDSIKDEDKNSVLYLKESNLSGVYMDNVKVTNKLTGPDAVKSVDNNLVKEKRKKSGNKKAAKPPRAPRGPSLDAADQKLIREITQLAMLKRARVERMKALKKMKAAKLSSSPSSSLFSMVFTVVFCIVILLQGISSSSGKSSVTSFQGSPISAAGVEVDPIAVQLQHHLNQISREQHAPSLESLKTVHGEYSPRKLR</sequence>
<proteinExistence type="predicted"/>
<gene>
    <name evidence="3" type="ORF">L195_g014325</name>
</gene>
<evidence type="ECO:0008006" key="5">
    <source>
        <dbReference type="Google" id="ProtNLM"/>
    </source>
</evidence>
<dbReference type="STRING" id="57577.A0A2K3PQL1"/>
<reference evidence="3 4" key="1">
    <citation type="journal article" date="2014" name="Am. J. Bot.">
        <title>Genome assembly and annotation for red clover (Trifolium pratense; Fabaceae).</title>
        <authorList>
            <person name="Istvanek J."/>
            <person name="Jaros M."/>
            <person name="Krenek A."/>
            <person name="Repkova J."/>
        </authorList>
    </citation>
    <scope>NUCLEOTIDE SEQUENCE [LARGE SCALE GENOMIC DNA]</scope>
    <source>
        <strain evidence="4">cv. Tatra</strain>
        <tissue evidence="3">Young leaves</tissue>
    </source>
</reference>
<dbReference type="PANTHER" id="PTHR34188">
    <property type="entry name" value="OS01G0299500 PROTEIN"/>
    <property type="match status" value="1"/>
</dbReference>
<keyword evidence="2" id="KW-0812">Transmembrane</keyword>
<keyword evidence="2" id="KW-1133">Transmembrane helix</keyword>
<protein>
    <recommendedName>
        <fullName evidence="5">Transmembrane protein</fullName>
    </recommendedName>
</protein>
<evidence type="ECO:0000313" key="3">
    <source>
        <dbReference type="EMBL" id="PNY17578.1"/>
    </source>
</evidence>
<comment type="caution">
    <text evidence="3">The sequence shown here is derived from an EMBL/GenBank/DDBJ whole genome shotgun (WGS) entry which is preliminary data.</text>
</comment>
<evidence type="ECO:0000313" key="4">
    <source>
        <dbReference type="Proteomes" id="UP000236291"/>
    </source>
</evidence>
<feature type="region of interest" description="Disordered" evidence="1">
    <location>
        <begin position="94"/>
        <end position="118"/>
    </location>
</feature>
<dbReference type="EMBL" id="ASHM01009482">
    <property type="protein sequence ID" value="PNY17578.1"/>
    <property type="molecule type" value="Genomic_DNA"/>
</dbReference>
<dbReference type="OrthoDB" id="909678at2759"/>
<feature type="compositionally biased region" description="Basic residues" evidence="1">
    <location>
        <begin position="94"/>
        <end position="106"/>
    </location>
</feature>
<dbReference type="AlphaFoldDB" id="A0A2K3PQL1"/>